<feature type="region of interest" description="Disordered" evidence="2">
    <location>
        <begin position="1"/>
        <end position="20"/>
    </location>
</feature>
<proteinExistence type="predicted"/>
<evidence type="ECO:0000259" key="3">
    <source>
        <dbReference type="Pfam" id="PF00561"/>
    </source>
</evidence>
<dbReference type="Pfam" id="PF00561">
    <property type="entry name" value="Abhydrolase_1"/>
    <property type="match status" value="1"/>
</dbReference>
<organism evidence="4 5">
    <name type="scientific">Pigmentiphaga soli</name>
    <dbReference type="NCBI Taxonomy" id="1007095"/>
    <lineage>
        <taxon>Bacteria</taxon>
        <taxon>Pseudomonadati</taxon>
        <taxon>Pseudomonadota</taxon>
        <taxon>Betaproteobacteria</taxon>
        <taxon>Burkholderiales</taxon>
        <taxon>Alcaligenaceae</taxon>
        <taxon>Pigmentiphaga</taxon>
    </lineage>
</organism>
<protein>
    <submittedName>
        <fullName evidence="4">Alpha/beta hydrolase</fullName>
    </submittedName>
</protein>
<dbReference type="PANTHER" id="PTHR43798">
    <property type="entry name" value="MONOACYLGLYCEROL LIPASE"/>
    <property type="match status" value="1"/>
</dbReference>
<dbReference type="GO" id="GO:0016787">
    <property type="term" value="F:hydrolase activity"/>
    <property type="evidence" value="ECO:0007669"/>
    <property type="project" value="UniProtKB-KW"/>
</dbReference>
<dbReference type="InterPro" id="IPR050266">
    <property type="entry name" value="AB_hydrolase_sf"/>
</dbReference>
<dbReference type="PANTHER" id="PTHR43798:SF31">
    <property type="entry name" value="AB HYDROLASE SUPERFAMILY PROTEIN YCLE"/>
    <property type="match status" value="1"/>
</dbReference>
<name>A0ABP8GC06_9BURK</name>
<keyword evidence="5" id="KW-1185">Reference proteome</keyword>
<comment type="caution">
    <text evidence="4">The sequence shown here is derived from an EMBL/GenBank/DDBJ whole genome shotgun (WGS) entry which is preliminary data.</text>
</comment>
<dbReference type="Gene3D" id="3.40.50.1820">
    <property type="entry name" value="alpha/beta hydrolase"/>
    <property type="match status" value="1"/>
</dbReference>
<evidence type="ECO:0000313" key="4">
    <source>
        <dbReference type="EMBL" id="GAA4321518.1"/>
    </source>
</evidence>
<dbReference type="EMBL" id="BAABFO010000001">
    <property type="protein sequence ID" value="GAA4321518.1"/>
    <property type="molecule type" value="Genomic_DNA"/>
</dbReference>
<dbReference type="PRINTS" id="PR00111">
    <property type="entry name" value="ABHYDROLASE"/>
</dbReference>
<keyword evidence="1 4" id="KW-0378">Hydrolase</keyword>
<evidence type="ECO:0000256" key="2">
    <source>
        <dbReference type="SAM" id="MobiDB-lite"/>
    </source>
</evidence>
<evidence type="ECO:0000256" key="1">
    <source>
        <dbReference type="ARBA" id="ARBA00022801"/>
    </source>
</evidence>
<accession>A0ABP8GC06</accession>
<dbReference type="SUPFAM" id="SSF53474">
    <property type="entry name" value="alpha/beta-Hydrolases"/>
    <property type="match status" value="1"/>
</dbReference>
<reference evidence="5" key="1">
    <citation type="journal article" date="2019" name="Int. J. Syst. Evol. Microbiol.">
        <title>The Global Catalogue of Microorganisms (GCM) 10K type strain sequencing project: providing services to taxonomists for standard genome sequencing and annotation.</title>
        <authorList>
            <consortium name="The Broad Institute Genomics Platform"/>
            <consortium name="The Broad Institute Genome Sequencing Center for Infectious Disease"/>
            <person name="Wu L."/>
            <person name="Ma J."/>
        </authorList>
    </citation>
    <scope>NUCLEOTIDE SEQUENCE [LARGE SCALE GENOMIC DNA]</scope>
    <source>
        <strain evidence="5">JCM 17666</strain>
    </source>
</reference>
<evidence type="ECO:0000313" key="5">
    <source>
        <dbReference type="Proteomes" id="UP001501671"/>
    </source>
</evidence>
<dbReference type="InterPro" id="IPR029058">
    <property type="entry name" value="AB_hydrolase_fold"/>
</dbReference>
<dbReference type="RefSeq" id="WP_345245177.1">
    <property type="nucleotide sequence ID" value="NZ_BAABFO010000001.1"/>
</dbReference>
<feature type="domain" description="AB hydrolase-1" evidence="3">
    <location>
        <begin position="58"/>
        <end position="157"/>
    </location>
</feature>
<sequence>MADGKATPGRRQAGGAGPQPEWLERALAQRGESRFADVPGGRLHYLAWNPAATHLPGLLFVHGYRAHAHFWDAIAPYFTGTYRVAAMDLSGMGDSAAREHYDARGFSDDIAAVIDHAGLGPAVVAGHSYGGARSLRAAAQYPERVRHVIAIDSICRLDDSHCAPVVAPRRRTEPFPDHAMALARYRLVPAQPCDQPWLVEHVAHHAIRPVPGGWLWKFDPALPAGPHEGDMTPILARLRIPVDYLRGEFSPVVSRESAAAIVARLPRGRGPVEIPGSYHYPMLDQPFALIAALRALLA</sequence>
<dbReference type="InterPro" id="IPR000073">
    <property type="entry name" value="AB_hydrolase_1"/>
</dbReference>
<gene>
    <name evidence="4" type="ORF">GCM10023144_00810</name>
</gene>
<dbReference type="Proteomes" id="UP001501671">
    <property type="component" value="Unassembled WGS sequence"/>
</dbReference>